<organism evidence="3 4">
    <name type="scientific">Plutella xylostella</name>
    <name type="common">Diamondback moth</name>
    <name type="synonym">Plutella maculipennis</name>
    <dbReference type="NCBI Taxonomy" id="51655"/>
    <lineage>
        <taxon>Eukaryota</taxon>
        <taxon>Metazoa</taxon>
        <taxon>Ecdysozoa</taxon>
        <taxon>Arthropoda</taxon>
        <taxon>Hexapoda</taxon>
        <taxon>Insecta</taxon>
        <taxon>Pterygota</taxon>
        <taxon>Neoptera</taxon>
        <taxon>Endopterygota</taxon>
        <taxon>Lepidoptera</taxon>
        <taxon>Glossata</taxon>
        <taxon>Ditrysia</taxon>
        <taxon>Yponomeutoidea</taxon>
        <taxon>Plutellidae</taxon>
        <taxon>Plutella</taxon>
    </lineage>
</organism>
<feature type="region of interest" description="Disordered" evidence="2">
    <location>
        <begin position="890"/>
        <end position="913"/>
    </location>
</feature>
<dbReference type="PANTHER" id="PTHR23159:SF31">
    <property type="entry name" value="CENTROSOME-ASSOCIATED PROTEIN CEP250 ISOFORM X1"/>
    <property type="match status" value="1"/>
</dbReference>
<feature type="region of interest" description="Disordered" evidence="2">
    <location>
        <begin position="140"/>
        <end position="160"/>
    </location>
</feature>
<sequence>MPQSVKNDHGTTTVIVPIKPLFDAKSRNVSRIPQRIRMIRKGLNNYSNSSRSKSASRSEAGSNNSQRTHKARHKISTVKINRRLSGPQSRKAHQDCTRAHPIPKGPVMRKKVTNGISHKLSGLPDQATGIKPEEAEIKDDYSKENSLISSTNKSSHETGADAGDMVLTETDEISLLQINWQEKLTKYEQMKTDLNTSQRDIMQMYASLRDAHNRLCAVGLEPAPMPPAQDLRVMNVASLTPAQVMEICGKDLINVNSLIDMDKLHKVHDDILAACNMALLKRNEIIDWMSTIIKNDEKGIKLNSFKRKINEFTLGSKKLEADMEAIKIGFDNGVKEVMDFITKSIHDTMALQLRNEELNSALTELHSQTADLRKQLQTNHRVYSAKQKTEDLEKELKEEKCRKNIIKERLMKAEVLLKAATEKVVQLEFKLDDAKSVAWNMEEKVHDLQEQNMNLQREFNKELNKLRQSIQDNTVHLKEIASAREQLQIEKYELENQREQQMAYYKTTFDDMQNNQKSIENNLKEAEEKLQVCNDDKNQIALEMESVREDLVLTRRQLEDYVKKLEEKDAELRKAQVSHQEMNETLKEKTLEIRELKNKMIQVNEIIISNEHDLKVLKEKTELVDELKCDLLKKETLLTELQNAKHELEDQLQERNYTIQKYQDQESIIRRHMDLFKEDIGDFIDLNNLRQIMRGQISKITDMTTKNKILTDDLQKKETECLKIVERNNNLDLLLKQKNEVLKQLSDKEQEQNEIIELLQADIAMRVEMDTKANKTLSEKDIEIESLTNNVEKRKEQIKELETIVHTLEEQNRTMNVQRQLDRETINSLEDRIAGYESLCAELQENVDLPKDNIENLMKILEKELLPYDHEQTGDSNSFVYPSRKYKPDLLLSNNRSPEYKMEGRKKLSPTRGFTQRVPTKIVTANSKCQGESDSSCSKSTRGKVISKFPTDRNIYSTLHRLESDSSRPSNRIRNEKNMLKLACHRMR</sequence>
<comment type="caution">
    <text evidence="3">The sequence shown here is derived from an EMBL/GenBank/DDBJ whole genome shotgun (WGS) entry which is preliminary data.</text>
</comment>
<accession>A0A8S4D5R3</accession>
<feature type="compositionally biased region" description="Low complexity" evidence="2">
    <location>
        <begin position="44"/>
        <end position="63"/>
    </location>
</feature>
<feature type="compositionally biased region" description="Basic residues" evidence="2">
    <location>
        <begin position="67"/>
        <end position="82"/>
    </location>
</feature>
<protein>
    <submittedName>
        <fullName evidence="3">(diamondback moth) hypothetical protein</fullName>
    </submittedName>
</protein>
<keyword evidence="4" id="KW-1185">Reference proteome</keyword>
<dbReference type="EMBL" id="CAJHNJ030000002">
    <property type="protein sequence ID" value="CAG9090144.1"/>
    <property type="molecule type" value="Genomic_DNA"/>
</dbReference>
<reference evidence="3" key="1">
    <citation type="submission" date="2020-11" db="EMBL/GenBank/DDBJ databases">
        <authorList>
            <person name="Whiteford S."/>
        </authorList>
    </citation>
    <scope>NUCLEOTIDE SEQUENCE</scope>
</reference>
<feature type="coiled-coil region" evidence="1">
    <location>
        <begin position="355"/>
        <end position="665"/>
    </location>
</feature>
<dbReference type="PANTHER" id="PTHR23159">
    <property type="entry name" value="CENTROSOMAL PROTEIN 2"/>
    <property type="match status" value="1"/>
</dbReference>
<proteinExistence type="predicted"/>
<evidence type="ECO:0000313" key="4">
    <source>
        <dbReference type="Proteomes" id="UP000653454"/>
    </source>
</evidence>
<gene>
    <name evidence="3" type="ORF">PLXY2_LOCUS781</name>
</gene>
<feature type="coiled-coil region" evidence="1">
    <location>
        <begin position="728"/>
        <end position="846"/>
    </location>
</feature>
<evidence type="ECO:0000256" key="2">
    <source>
        <dbReference type="SAM" id="MobiDB-lite"/>
    </source>
</evidence>
<dbReference type="AlphaFoldDB" id="A0A8S4D5R3"/>
<feature type="region of interest" description="Disordered" evidence="2">
    <location>
        <begin position="40"/>
        <end position="109"/>
    </location>
</feature>
<keyword evidence="1" id="KW-0175">Coiled coil</keyword>
<dbReference type="Proteomes" id="UP000653454">
    <property type="component" value="Unassembled WGS sequence"/>
</dbReference>
<evidence type="ECO:0000313" key="3">
    <source>
        <dbReference type="EMBL" id="CAG9090144.1"/>
    </source>
</evidence>
<name>A0A8S4D5R3_PLUXY</name>
<feature type="compositionally biased region" description="Polar residues" evidence="2">
    <location>
        <begin position="144"/>
        <end position="153"/>
    </location>
</feature>
<evidence type="ECO:0000256" key="1">
    <source>
        <dbReference type="SAM" id="Coils"/>
    </source>
</evidence>